<evidence type="ECO:0000256" key="3">
    <source>
        <dbReference type="ARBA" id="ARBA00022692"/>
    </source>
</evidence>
<proteinExistence type="predicted"/>
<feature type="transmembrane region" description="Helical" evidence="6">
    <location>
        <begin position="303"/>
        <end position="320"/>
    </location>
</feature>
<feature type="transmembrane region" description="Helical" evidence="6">
    <location>
        <begin position="340"/>
        <end position="362"/>
    </location>
</feature>
<evidence type="ECO:0000256" key="2">
    <source>
        <dbReference type="ARBA" id="ARBA00022475"/>
    </source>
</evidence>
<dbReference type="PANTHER" id="PTHR43124:SF3">
    <property type="entry name" value="CHLORAMPHENICOL EFFLUX PUMP RV0191"/>
    <property type="match status" value="1"/>
</dbReference>
<feature type="transmembrane region" description="Helical" evidence="6">
    <location>
        <begin position="81"/>
        <end position="99"/>
    </location>
</feature>
<evidence type="ECO:0000256" key="1">
    <source>
        <dbReference type="ARBA" id="ARBA00004651"/>
    </source>
</evidence>
<dbReference type="InterPro" id="IPR011701">
    <property type="entry name" value="MFS"/>
</dbReference>
<gene>
    <name evidence="8" type="ORF">VSX56_12020</name>
</gene>
<dbReference type="EMBL" id="JAYWLC010000008">
    <property type="protein sequence ID" value="MER5172502.1"/>
    <property type="molecule type" value="Genomic_DNA"/>
</dbReference>
<reference evidence="8 9" key="1">
    <citation type="submission" date="2024-06" db="EMBL/GenBank/DDBJ databases">
        <title>Thioclava kandeliae sp. nov. from a rhizosphere soil sample of Kandelia candel in a mangrove.</title>
        <authorList>
            <person name="Mu T."/>
        </authorList>
    </citation>
    <scope>NUCLEOTIDE SEQUENCE [LARGE SCALE GENOMIC DNA]</scope>
    <source>
        <strain evidence="8 9">CPCC 100088</strain>
    </source>
</reference>
<feature type="transmembrane region" description="Helical" evidence="6">
    <location>
        <begin position="368"/>
        <end position="387"/>
    </location>
</feature>
<accession>A0ABV1SHY8</accession>
<evidence type="ECO:0000256" key="6">
    <source>
        <dbReference type="SAM" id="Phobius"/>
    </source>
</evidence>
<feature type="transmembrane region" description="Helical" evidence="6">
    <location>
        <begin position="169"/>
        <end position="188"/>
    </location>
</feature>
<feature type="transmembrane region" description="Helical" evidence="6">
    <location>
        <begin position="15"/>
        <end position="37"/>
    </location>
</feature>
<keyword evidence="3 6" id="KW-0812">Transmembrane</keyword>
<feature type="transmembrane region" description="Helical" evidence="6">
    <location>
        <begin position="49"/>
        <end position="69"/>
    </location>
</feature>
<feature type="domain" description="Major facilitator superfamily (MFS) profile" evidence="7">
    <location>
        <begin position="12"/>
        <end position="391"/>
    </location>
</feature>
<sequence>MTSSTAAPVKGSKKAIWSVGYVHGLSHLYMLALPPLFPLLGKGLDVTLGQLAIVLAGFNLITAATQYLAGILVDRFGGLRCLRLGLALSALGMLGAALAPDIWTFGLAYWLAGLANAIYHPADFRLLNRCVAKERRAFGFSIHSFSGNLGFALAPALLAPLGFAFGWRAAFLFAALVAIPGLIALAMLDPDAAEARGSYRSRHRLHDVMNSRTVMQLLVFALFSIVSGGVQGYSVLAGTQHFGYGMHELNTILSLYLLIGTAGILAGGQWLQRGGSEILTFAMGIFLGMVGWCIAWSGTGGVIGYGAGMLLLGFAMGVILPARDLLVARATPVHLQGRTYGFVTTGINIGQFLAPAIIAPLIQHGMTNFFYLLLLEVLTLALVIGLLSRNSAPSNKRILS</sequence>
<feature type="transmembrane region" description="Helical" evidence="6">
    <location>
        <begin position="105"/>
        <end position="122"/>
    </location>
</feature>
<keyword evidence="4 6" id="KW-1133">Transmembrane helix</keyword>
<organism evidence="8 9">
    <name type="scientific">Thioclava kandeliae</name>
    <dbReference type="NCBI Taxonomy" id="3070818"/>
    <lineage>
        <taxon>Bacteria</taxon>
        <taxon>Pseudomonadati</taxon>
        <taxon>Pseudomonadota</taxon>
        <taxon>Alphaproteobacteria</taxon>
        <taxon>Rhodobacterales</taxon>
        <taxon>Paracoccaceae</taxon>
        <taxon>Thioclava</taxon>
    </lineage>
</organism>
<evidence type="ECO:0000259" key="7">
    <source>
        <dbReference type="PROSITE" id="PS50850"/>
    </source>
</evidence>
<dbReference type="Gene3D" id="1.20.1250.20">
    <property type="entry name" value="MFS general substrate transporter like domains"/>
    <property type="match status" value="1"/>
</dbReference>
<protein>
    <submittedName>
        <fullName evidence="8">MFS transporter</fullName>
    </submittedName>
</protein>
<name>A0ABV1SHY8_9RHOB</name>
<comment type="subcellular location">
    <subcellularLocation>
        <location evidence="1">Cell membrane</location>
        <topology evidence="1">Multi-pass membrane protein</topology>
    </subcellularLocation>
</comment>
<evidence type="ECO:0000313" key="8">
    <source>
        <dbReference type="EMBL" id="MER5172502.1"/>
    </source>
</evidence>
<dbReference type="Pfam" id="PF07690">
    <property type="entry name" value="MFS_1"/>
    <property type="match status" value="1"/>
</dbReference>
<feature type="transmembrane region" description="Helical" evidence="6">
    <location>
        <begin position="278"/>
        <end position="297"/>
    </location>
</feature>
<comment type="caution">
    <text evidence="8">The sequence shown here is derived from an EMBL/GenBank/DDBJ whole genome shotgun (WGS) entry which is preliminary data.</text>
</comment>
<keyword evidence="2" id="KW-1003">Cell membrane</keyword>
<dbReference type="PANTHER" id="PTHR43124">
    <property type="entry name" value="PURINE EFFLUX PUMP PBUE"/>
    <property type="match status" value="1"/>
</dbReference>
<dbReference type="CDD" id="cd06174">
    <property type="entry name" value="MFS"/>
    <property type="match status" value="1"/>
</dbReference>
<feature type="transmembrane region" description="Helical" evidence="6">
    <location>
        <begin position="142"/>
        <end position="163"/>
    </location>
</feature>
<feature type="transmembrane region" description="Helical" evidence="6">
    <location>
        <begin position="253"/>
        <end position="271"/>
    </location>
</feature>
<evidence type="ECO:0000313" key="9">
    <source>
        <dbReference type="Proteomes" id="UP001438953"/>
    </source>
</evidence>
<keyword evidence="5 6" id="KW-0472">Membrane</keyword>
<evidence type="ECO:0000256" key="5">
    <source>
        <dbReference type="ARBA" id="ARBA00023136"/>
    </source>
</evidence>
<keyword evidence="9" id="KW-1185">Reference proteome</keyword>
<dbReference type="InterPro" id="IPR020846">
    <property type="entry name" value="MFS_dom"/>
</dbReference>
<feature type="transmembrane region" description="Helical" evidence="6">
    <location>
        <begin position="209"/>
        <end position="233"/>
    </location>
</feature>
<dbReference type="SUPFAM" id="SSF103473">
    <property type="entry name" value="MFS general substrate transporter"/>
    <property type="match status" value="1"/>
</dbReference>
<dbReference type="PROSITE" id="PS50850">
    <property type="entry name" value="MFS"/>
    <property type="match status" value="1"/>
</dbReference>
<evidence type="ECO:0000256" key="4">
    <source>
        <dbReference type="ARBA" id="ARBA00022989"/>
    </source>
</evidence>
<dbReference type="InterPro" id="IPR050189">
    <property type="entry name" value="MFS_Efflux_Transporters"/>
</dbReference>
<dbReference type="RefSeq" id="WP_350937369.1">
    <property type="nucleotide sequence ID" value="NZ_JAYWLC010000008.1"/>
</dbReference>
<dbReference type="InterPro" id="IPR036259">
    <property type="entry name" value="MFS_trans_sf"/>
</dbReference>
<dbReference type="Proteomes" id="UP001438953">
    <property type="component" value="Unassembled WGS sequence"/>
</dbReference>